<evidence type="ECO:0000256" key="7">
    <source>
        <dbReference type="SAM" id="Phobius"/>
    </source>
</evidence>
<feature type="compositionally biased region" description="Basic and acidic residues" evidence="6">
    <location>
        <begin position="1"/>
        <end position="25"/>
    </location>
</feature>
<accession>A0A4U5UNT1</accession>
<dbReference type="Pfam" id="PF14575">
    <property type="entry name" value="EphA2_TM"/>
    <property type="match status" value="1"/>
</dbReference>
<reference evidence="9 10" key="1">
    <citation type="submission" date="2019-01" db="EMBL/GenBank/DDBJ databases">
        <title>Genome Assembly of Collichthys lucidus.</title>
        <authorList>
            <person name="Cai M."/>
            <person name="Xiao S."/>
        </authorList>
    </citation>
    <scope>NUCLEOTIDE SEQUENCE [LARGE SCALE GENOMIC DNA]</scope>
    <source>
        <strain evidence="9">JT15FE1705JMU</strain>
        <tissue evidence="9">Muscle</tissue>
    </source>
</reference>
<protein>
    <submittedName>
        <fullName evidence="9">Ephrin type-B receptor 1-A</fullName>
    </submittedName>
</protein>
<dbReference type="InterPro" id="IPR050449">
    <property type="entry name" value="Ephrin_rcpt_TKs"/>
</dbReference>
<dbReference type="STRING" id="240159.A0A4U5UNT1"/>
<dbReference type="AlphaFoldDB" id="A0A4U5UNT1"/>
<dbReference type="GO" id="GO:0007411">
    <property type="term" value="P:axon guidance"/>
    <property type="evidence" value="ECO:0007669"/>
    <property type="project" value="TreeGrafter"/>
</dbReference>
<keyword evidence="4 7" id="KW-0472">Membrane</keyword>
<proteinExistence type="predicted"/>
<feature type="region of interest" description="Disordered" evidence="6">
    <location>
        <begin position="229"/>
        <end position="286"/>
    </location>
</feature>
<evidence type="ECO:0000259" key="8">
    <source>
        <dbReference type="Pfam" id="PF14575"/>
    </source>
</evidence>
<dbReference type="PANTHER" id="PTHR46877">
    <property type="entry name" value="EPH RECEPTOR A5"/>
    <property type="match status" value="1"/>
</dbReference>
<comment type="subcellular location">
    <subcellularLocation>
        <location evidence="1">Membrane</location>
        <topology evidence="1">Single-pass membrane protein</topology>
    </subcellularLocation>
</comment>
<keyword evidence="5 9" id="KW-0675">Receptor</keyword>
<feature type="transmembrane region" description="Helical" evidence="7">
    <location>
        <begin position="105"/>
        <end position="124"/>
    </location>
</feature>
<evidence type="ECO:0000256" key="4">
    <source>
        <dbReference type="ARBA" id="ARBA00023136"/>
    </source>
</evidence>
<dbReference type="Proteomes" id="UP000298787">
    <property type="component" value="Chromosome 8"/>
</dbReference>
<evidence type="ECO:0000256" key="2">
    <source>
        <dbReference type="ARBA" id="ARBA00022741"/>
    </source>
</evidence>
<keyword evidence="3" id="KW-0067">ATP-binding</keyword>
<organism evidence="9 10">
    <name type="scientific">Collichthys lucidus</name>
    <name type="common">Big head croaker</name>
    <name type="synonym">Sciaena lucida</name>
    <dbReference type="NCBI Taxonomy" id="240159"/>
    <lineage>
        <taxon>Eukaryota</taxon>
        <taxon>Metazoa</taxon>
        <taxon>Chordata</taxon>
        <taxon>Craniata</taxon>
        <taxon>Vertebrata</taxon>
        <taxon>Euteleostomi</taxon>
        <taxon>Actinopterygii</taxon>
        <taxon>Neopterygii</taxon>
        <taxon>Teleostei</taxon>
        <taxon>Neoteleostei</taxon>
        <taxon>Acanthomorphata</taxon>
        <taxon>Eupercaria</taxon>
        <taxon>Sciaenidae</taxon>
        <taxon>Collichthys</taxon>
    </lineage>
</organism>
<dbReference type="GO" id="GO:0005524">
    <property type="term" value="F:ATP binding"/>
    <property type="evidence" value="ECO:0007669"/>
    <property type="project" value="UniProtKB-KW"/>
</dbReference>
<dbReference type="EMBL" id="CM014085">
    <property type="protein sequence ID" value="TKS75175.1"/>
    <property type="molecule type" value="Genomic_DNA"/>
</dbReference>
<dbReference type="Gene3D" id="3.30.200.20">
    <property type="entry name" value="Phosphorylase Kinase, domain 1"/>
    <property type="match status" value="1"/>
</dbReference>
<gene>
    <name evidence="9" type="ORF">D9C73_009258</name>
</gene>
<dbReference type="GO" id="GO:0005886">
    <property type="term" value="C:plasma membrane"/>
    <property type="evidence" value="ECO:0007669"/>
    <property type="project" value="TreeGrafter"/>
</dbReference>
<dbReference type="GO" id="GO:0030425">
    <property type="term" value="C:dendrite"/>
    <property type="evidence" value="ECO:0007669"/>
    <property type="project" value="TreeGrafter"/>
</dbReference>
<keyword evidence="7" id="KW-1133">Transmembrane helix</keyword>
<dbReference type="GO" id="GO:0005005">
    <property type="term" value="F:transmembrane-ephrin receptor activity"/>
    <property type="evidence" value="ECO:0007669"/>
    <property type="project" value="TreeGrafter"/>
</dbReference>
<keyword evidence="2" id="KW-0547">Nucleotide-binding</keyword>
<keyword evidence="7" id="KW-0812">Transmembrane</keyword>
<feature type="region of interest" description="Disordered" evidence="6">
    <location>
        <begin position="79"/>
        <end position="100"/>
    </location>
</feature>
<evidence type="ECO:0000256" key="5">
    <source>
        <dbReference type="ARBA" id="ARBA00023170"/>
    </source>
</evidence>
<feature type="region of interest" description="Disordered" evidence="6">
    <location>
        <begin position="1"/>
        <end position="28"/>
    </location>
</feature>
<sequence length="286" mass="31659">MAEEKRVKRTLTEEAKKRKGESERARSRRTRVNVGLTCRVSGEDSQQVTRAVRSAQLNLLMLLLLTEGEMLSVPDVGAEQLSGPERNAQRCSGGSETGDRLRGPGSLVGGVCIVSLVAIVIICTRRRQLKESVYGDKLQQYNTGGEVTLRPDMFSGTTPTVTFPTLSEGHSSPGVKIYIDPFTYEDPNEAVREFAKEIDPSCVKIEEVIGSAPPELYSVFAYREMLKQRTERGKRQNNTRVRGGLQRSAEARREKGNPRGHQDPEGRLLREAEEGLPVRGVNHGPV</sequence>
<evidence type="ECO:0000256" key="3">
    <source>
        <dbReference type="ARBA" id="ARBA00022840"/>
    </source>
</evidence>
<keyword evidence="10" id="KW-1185">Reference proteome</keyword>
<evidence type="ECO:0000256" key="1">
    <source>
        <dbReference type="ARBA" id="ARBA00004167"/>
    </source>
</evidence>
<evidence type="ECO:0000256" key="6">
    <source>
        <dbReference type="SAM" id="MobiDB-lite"/>
    </source>
</evidence>
<evidence type="ECO:0000313" key="9">
    <source>
        <dbReference type="EMBL" id="TKS75175.1"/>
    </source>
</evidence>
<evidence type="ECO:0000313" key="10">
    <source>
        <dbReference type="Proteomes" id="UP000298787"/>
    </source>
</evidence>
<feature type="domain" description="Ephrin receptor transmembrane" evidence="8">
    <location>
        <begin position="105"/>
        <end position="200"/>
    </location>
</feature>
<name>A0A4U5UNT1_COLLU</name>
<dbReference type="PANTHER" id="PTHR46877:SF17">
    <property type="entry name" value="EPHRIN TYPE-B RECEPTOR 1"/>
    <property type="match status" value="1"/>
</dbReference>
<feature type="compositionally biased region" description="Basic and acidic residues" evidence="6">
    <location>
        <begin position="249"/>
        <end position="273"/>
    </location>
</feature>
<dbReference type="InterPro" id="IPR027936">
    <property type="entry name" value="Eph_TM"/>
</dbReference>